<keyword evidence="7" id="KW-0285">Flavoprotein</keyword>
<dbReference type="Pfam" id="PF02771">
    <property type="entry name" value="Acyl-CoA_dh_N"/>
    <property type="match status" value="1"/>
</dbReference>
<dbReference type="InterPro" id="IPR037069">
    <property type="entry name" value="AcylCoA_DH/ox_N_sf"/>
</dbReference>
<comment type="similarity">
    <text evidence="3">Belongs to the acyl-CoA dehydrogenase family.</text>
</comment>
<evidence type="ECO:0000256" key="8">
    <source>
        <dbReference type="ARBA" id="ARBA00022827"/>
    </source>
</evidence>
<dbReference type="InterPro" id="IPR036250">
    <property type="entry name" value="AcylCo_DH-like_C"/>
</dbReference>
<evidence type="ECO:0000256" key="9">
    <source>
        <dbReference type="ARBA" id="ARBA00023002"/>
    </source>
</evidence>
<reference evidence="17" key="1">
    <citation type="journal article" date="2019" name="Int. J. Syst. Evol. Microbiol.">
        <title>The Global Catalogue of Microorganisms (GCM) 10K type strain sequencing project: providing services to taxonomists for standard genome sequencing and annotation.</title>
        <authorList>
            <consortium name="The Broad Institute Genomics Platform"/>
            <consortium name="The Broad Institute Genome Sequencing Center for Infectious Disease"/>
            <person name="Wu L."/>
            <person name="Ma J."/>
        </authorList>
    </citation>
    <scope>NUCLEOTIDE SEQUENCE [LARGE SCALE GENOMIC DNA]</scope>
    <source>
        <strain evidence="17">KCTC 52640</strain>
    </source>
</reference>
<dbReference type="InterPro" id="IPR009075">
    <property type="entry name" value="AcylCo_DH/oxidase_C"/>
</dbReference>
<dbReference type="InterPro" id="IPR046373">
    <property type="entry name" value="Acyl-CoA_Oxase/DH_mid-dom_sf"/>
</dbReference>
<dbReference type="RefSeq" id="WP_380689398.1">
    <property type="nucleotide sequence ID" value="NZ_JBHRSS010000004.1"/>
</dbReference>
<comment type="catalytic activity">
    <reaction evidence="10">
        <text>a medium-chain 2,3-saturated fatty acyl-CoA + oxidized [electron-transfer flavoprotein] + H(+) = a medium-chain (2E)-enoyl-CoA + reduced [electron-transfer flavoprotein]</text>
        <dbReference type="Rhea" id="RHEA:14477"/>
        <dbReference type="Rhea" id="RHEA-COMP:10685"/>
        <dbReference type="Rhea" id="RHEA-COMP:10686"/>
        <dbReference type="ChEBI" id="CHEBI:15378"/>
        <dbReference type="ChEBI" id="CHEBI:57692"/>
        <dbReference type="ChEBI" id="CHEBI:58307"/>
        <dbReference type="ChEBI" id="CHEBI:83723"/>
        <dbReference type="ChEBI" id="CHEBI:83726"/>
        <dbReference type="EC" id="1.3.8.7"/>
    </reaction>
</comment>
<dbReference type="PANTHER" id="PTHR48083">
    <property type="entry name" value="MEDIUM-CHAIN SPECIFIC ACYL-COA DEHYDROGENASE, MITOCHONDRIAL-RELATED"/>
    <property type="match status" value="1"/>
</dbReference>
<dbReference type="PANTHER" id="PTHR48083:SF33">
    <property type="entry name" value="ACYL-COENZYME A DEHYDROGENASE"/>
    <property type="match status" value="1"/>
</dbReference>
<evidence type="ECO:0000256" key="11">
    <source>
        <dbReference type="ARBA" id="ARBA00049247"/>
    </source>
</evidence>
<keyword evidence="17" id="KW-1185">Reference proteome</keyword>
<feature type="domain" description="Acyl-CoA dehydrogenase/oxidase C-terminal" evidence="12">
    <location>
        <begin position="289"/>
        <end position="429"/>
    </location>
</feature>
<comment type="pathway">
    <text evidence="2">Lipid metabolism; fatty acid beta-oxidation.</text>
</comment>
<evidence type="ECO:0000256" key="7">
    <source>
        <dbReference type="ARBA" id="ARBA00022630"/>
    </source>
</evidence>
<comment type="cofactor">
    <cofactor evidence="1">
        <name>FAD</name>
        <dbReference type="ChEBI" id="CHEBI:57692"/>
    </cofactor>
</comment>
<dbReference type="PROSITE" id="PS00072">
    <property type="entry name" value="ACYL_COA_DH_1"/>
    <property type="match status" value="1"/>
</dbReference>
<evidence type="ECO:0000256" key="5">
    <source>
        <dbReference type="ARBA" id="ARBA00012040"/>
    </source>
</evidence>
<evidence type="ECO:0000256" key="6">
    <source>
        <dbReference type="ARBA" id="ARBA00020144"/>
    </source>
</evidence>
<feature type="domain" description="Acyl-CoA dehydrogenase C-terminal bacterial-type" evidence="15">
    <location>
        <begin position="443"/>
        <end position="726"/>
    </location>
</feature>
<name>A0ABV7ENQ2_9GAMM</name>
<evidence type="ECO:0000313" key="17">
    <source>
        <dbReference type="Proteomes" id="UP001595462"/>
    </source>
</evidence>
<keyword evidence="9 16" id="KW-0560">Oxidoreductase</keyword>
<dbReference type="Gene3D" id="1.20.140.10">
    <property type="entry name" value="Butyryl-CoA Dehydrogenase, subunit A, domain 3"/>
    <property type="match status" value="1"/>
</dbReference>
<keyword evidence="8" id="KW-0274">FAD</keyword>
<dbReference type="InterPro" id="IPR015396">
    <property type="entry name" value="FadE_C"/>
</dbReference>
<dbReference type="InterPro" id="IPR006091">
    <property type="entry name" value="Acyl-CoA_Oxase/DH_mid-dom"/>
</dbReference>
<dbReference type="EC" id="1.3.8.7" evidence="4"/>
<evidence type="ECO:0000259" key="13">
    <source>
        <dbReference type="Pfam" id="PF02770"/>
    </source>
</evidence>
<evidence type="ECO:0000313" key="16">
    <source>
        <dbReference type="EMBL" id="MFC3104358.1"/>
    </source>
</evidence>
<dbReference type="EMBL" id="JBHRSS010000004">
    <property type="protein sequence ID" value="MFC3104358.1"/>
    <property type="molecule type" value="Genomic_DNA"/>
</dbReference>
<dbReference type="InterPro" id="IPR050741">
    <property type="entry name" value="Acyl-CoA_dehydrogenase"/>
</dbReference>
<dbReference type="InterPro" id="IPR009100">
    <property type="entry name" value="AcylCoA_DH/oxidase_NM_dom_sf"/>
</dbReference>
<feature type="domain" description="Acyl-CoA dehydrogenase/oxidase N-terminal" evidence="14">
    <location>
        <begin position="68"/>
        <end position="166"/>
    </location>
</feature>
<evidence type="ECO:0000259" key="14">
    <source>
        <dbReference type="Pfam" id="PF02771"/>
    </source>
</evidence>
<evidence type="ECO:0000256" key="4">
    <source>
        <dbReference type="ARBA" id="ARBA00012033"/>
    </source>
</evidence>
<dbReference type="NCBIfam" id="NF009586">
    <property type="entry name" value="PRK13026.1"/>
    <property type="match status" value="1"/>
</dbReference>
<accession>A0ABV7ENQ2</accession>
<evidence type="ECO:0000256" key="2">
    <source>
        <dbReference type="ARBA" id="ARBA00005005"/>
    </source>
</evidence>
<dbReference type="SUPFAM" id="SSF56645">
    <property type="entry name" value="Acyl-CoA dehydrogenase NM domain-like"/>
    <property type="match status" value="1"/>
</dbReference>
<dbReference type="EC" id="1.3.8.8" evidence="5"/>
<sequence>MFATLLNKINEAKLLPNISDTERQALEAGSVWVDGQFFSGNPDFGAMMAESYPQLSAEEQAFLDGPVEELLHMVDKWELRETRRIPEHIWQFLRDKGFFGLIIPKEYGGSGFSVLGRSAVMMKTSGLGPIGTLIVIPNTLGAAELLIAYGTQEQKDSYLPGLATGEYVPCFGLTEPTAGSDAASIKAEGVVFKDDDGEAKIRLNFSKRYITLAPVANLVSLACSLHDPDNLLGKGEHPGISVVMLKKGMEGLKLGDHHLPISAFDNGTIIGEDVVAPAADIVGGADGAGQGWRMLMEQLGGGRAVSLPAGGVALAKASAAAVGPYSIVREQFGIPIGLMEGVEAKVARIAALTYTMESARIYVCAGVDNDNHPPVISAILKQQTTEVGQQLVIDGMDIMAGAGVMQGPNNILGSGYISAPVSVTVEGANILTRTLMIFGQGAVRCHPYALPTLNAIQEDDVPAFRKAILGWLGHSTVNFFRGIVRSVTRGRTVSSPVKGETAQYFRKLGWAASRFAFMTDLAMFLVGGKLKQRGKLSGRFADALSWMLFGLTTLKRFEAEGRREDDLPVVHWALRYSLLQVQQAFEGIYANFNVPVIGWFLRYPGRFWLRINPLSTGPTDAMDRAAAASIQKPGEQYERIALGGLGTPRDDEPGMGRLLHAWRLVSAAQGPTLKVRKALHKKQIKAAGLVEALDPAVEAGVISADEAGQIRAAETARLAAIQVDVFDKDDYYHDALADNGEQEAPRFDRAANQ</sequence>
<comment type="caution">
    <text evidence="16">The sequence shown here is derived from an EMBL/GenBank/DDBJ whole genome shotgun (WGS) entry which is preliminary data.</text>
</comment>
<dbReference type="NCBIfam" id="NF007000">
    <property type="entry name" value="PRK09463.1"/>
    <property type="match status" value="1"/>
</dbReference>
<evidence type="ECO:0000256" key="3">
    <source>
        <dbReference type="ARBA" id="ARBA00009347"/>
    </source>
</evidence>
<gene>
    <name evidence="16" type="ORF">ACFOSU_10710</name>
</gene>
<feature type="domain" description="Acyl-CoA oxidase/dehydrogenase middle" evidence="13">
    <location>
        <begin position="170"/>
        <end position="272"/>
    </location>
</feature>
<dbReference type="SUPFAM" id="SSF47203">
    <property type="entry name" value="Acyl-CoA dehydrogenase C-terminal domain-like"/>
    <property type="match status" value="1"/>
</dbReference>
<evidence type="ECO:0000259" key="15">
    <source>
        <dbReference type="Pfam" id="PF09317"/>
    </source>
</evidence>
<proteinExistence type="inferred from homology"/>
<protein>
    <recommendedName>
        <fullName evidence="6">Acyl-coenzyme A dehydrogenase</fullName>
        <ecNumber evidence="4">1.3.8.7</ecNumber>
        <ecNumber evidence="5">1.3.8.8</ecNumber>
    </recommendedName>
</protein>
<dbReference type="InterPro" id="IPR013786">
    <property type="entry name" value="AcylCoA_DH/ox_N"/>
</dbReference>
<comment type="catalytic activity">
    <reaction evidence="11">
        <text>a long-chain 2,3-saturated fatty acyl-CoA + oxidized [electron-transfer flavoprotein] + H(+) = a long-chain (2E)-enoyl-CoA + reduced [electron-transfer flavoprotein]</text>
        <dbReference type="Rhea" id="RHEA:17721"/>
        <dbReference type="Rhea" id="RHEA-COMP:10685"/>
        <dbReference type="Rhea" id="RHEA-COMP:10686"/>
        <dbReference type="ChEBI" id="CHEBI:15378"/>
        <dbReference type="ChEBI" id="CHEBI:57692"/>
        <dbReference type="ChEBI" id="CHEBI:58307"/>
        <dbReference type="ChEBI" id="CHEBI:83721"/>
        <dbReference type="ChEBI" id="CHEBI:83727"/>
        <dbReference type="EC" id="1.3.8.8"/>
    </reaction>
</comment>
<dbReference type="Proteomes" id="UP001595462">
    <property type="component" value="Unassembled WGS sequence"/>
</dbReference>
<evidence type="ECO:0000259" key="12">
    <source>
        <dbReference type="Pfam" id="PF00441"/>
    </source>
</evidence>
<evidence type="ECO:0000256" key="1">
    <source>
        <dbReference type="ARBA" id="ARBA00001974"/>
    </source>
</evidence>
<dbReference type="Gene3D" id="1.10.540.10">
    <property type="entry name" value="Acyl-CoA dehydrogenase/oxidase, N-terminal domain"/>
    <property type="match status" value="1"/>
</dbReference>
<dbReference type="InterPro" id="IPR006089">
    <property type="entry name" value="Acyl-CoA_DH_CS"/>
</dbReference>
<dbReference type="Pfam" id="PF00441">
    <property type="entry name" value="Acyl-CoA_dh_1"/>
    <property type="match status" value="1"/>
</dbReference>
<dbReference type="GO" id="GO:0016491">
    <property type="term" value="F:oxidoreductase activity"/>
    <property type="evidence" value="ECO:0007669"/>
    <property type="project" value="UniProtKB-KW"/>
</dbReference>
<evidence type="ECO:0000256" key="10">
    <source>
        <dbReference type="ARBA" id="ARBA00047882"/>
    </source>
</evidence>
<dbReference type="Pfam" id="PF09317">
    <property type="entry name" value="ACDH_C"/>
    <property type="match status" value="1"/>
</dbReference>
<organism evidence="16 17">
    <name type="scientific">Salinisphaera aquimarina</name>
    <dbReference type="NCBI Taxonomy" id="2094031"/>
    <lineage>
        <taxon>Bacteria</taxon>
        <taxon>Pseudomonadati</taxon>
        <taxon>Pseudomonadota</taxon>
        <taxon>Gammaproteobacteria</taxon>
        <taxon>Salinisphaerales</taxon>
        <taxon>Salinisphaeraceae</taxon>
        <taxon>Salinisphaera</taxon>
    </lineage>
</organism>
<dbReference type="Gene3D" id="2.40.110.10">
    <property type="entry name" value="Butyryl-CoA Dehydrogenase, subunit A, domain 2"/>
    <property type="match status" value="1"/>
</dbReference>
<dbReference type="Pfam" id="PF02770">
    <property type="entry name" value="Acyl-CoA_dh_M"/>
    <property type="match status" value="1"/>
</dbReference>